<reference evidence="3" key="1">
    <citation type="submission" date="2012-12" db="EMBL/GenBank/DDBJ databases">
        <title>Genome Sequence of Photobacterium leiognathi lrivu.4.1.</title>
        <authorList>
            <person name="Urbanczyk H."/>
            <person name="Ogura Y."/>
            <person name="Hayashi T."/>
            <person name="Dunlap P.V."/>
        </authorList>
    </citation>
    <scope>NUCLEOTIDE SEQUENCE [LARGE SCALE GENOMIC DNA]</scope>
    <source>
        <strain evidence="3">lrivu.4.1</strain>
    </source>
</reference>
<keyword evidence="1" id="KW-0812">Transmembrane</keyword>
<dbReference type="HOGENOM" id="CLU_3294003_0_0_6"/>
<evidence type="ECO:0000313" key="2">
    <source>
        <dbReference type="EMBL" id="GAD28582.1"/>
    </source>
</evidence>
<keyword evidence="1" id="KW-1133">Transmembrane helix</keyword>
<proteinExistence type="predicted"/>
<dbReference type="AlphaFoldDB" id="V5F6W8"/>
<organism evidence="2 3">
    <name type="scientific">Photobacterium leiognathi lrivu.4.1</name>
    <dbReference type="NCBI Taxonomy" id="1248232"/>
    <lineage>
        <taxon>Bacteria</taxon>
        <taxon>Pseudomonadati</taxon>
        <taxon>Pseudomonadota</taxon>
        <taxon>Gammaproteobacteria</taxon>
        <taxon>Vibrionales</taxon>
        <taxon>Vibrionaceae</taxon>
        <taxon>Photobacterium</taxon>
    </lineage>
</organism>
<evidence type="ECO:0000313" key="3">
    <source>
        <dbReference type="Proteomes" id="UP000030675"/>
    </source>
</evidence>
<feature type="transmembrane region" description="Helical" evidence="1">
    <location>
        <begin position="6"/>
        <end position="25"/>
    </location>
</feature>
<dbReference type="EMBL" id="DF196808">
    <property type="protein sequence ID" value="GAD28582.1"/>
    <property type="molecule type" value="Genomic_DNA"/>
</dbReference>
<dbReference type="Proteomes" id="UP000030675">
    <property type="component" value="Unassembled WGS sequence"/>
</dbReference>
<accession>V5F6W8</accession>
<keyword evidence="1" id="KW-0472">Membrane</keyword>
<sequence>MLAINIIAFVVIGIGLLALYSPQLIKWCDKQLEKSTKTQK</sequence>
<evidence type="ECO:0000256" key="1">
    <source>
        <dbReference type="SAM" id="Phobius"/>
    </source>
</evidence>
<name>V5F6W8_PHOLE</name>
<protein>
    <submittedName>
        <fullName evidence="2">Putative membrane protein</fullName>
    </submittedName>
</protein>
<gene>
    <name evidence="2" type="ORF">PLEI_0223</name>
</gene>